<name>A0A1C4XT47_MICVI</name>
<dbReference type="InterPro" id="IPR025559">
    <property type="entry name" value="Eis_dom"/>
</dbReference>
<protein>
    <submittedName>
        <fullName evidence="3">Predicted acetyltransferase</fullName>
    </submittedName>
</protein>
<organism evidence="3 4">
    <name type="scientific">Micromonospora viridifaciens</name>
    <dbReference type="NCBI Taxonomy" id="1881"/>
    <lineage>
        <taxon>Bacteria</taxon>
        <taxon>Bacillati</taxon>
        <taxon>Actinomycetota</taxon>
        <taxon>Actinomycetes</taxon>
        <taxon>Micromonosporales</taxon>
        <taxon>Micromonosporaceae</taxon>
        <taxon>Micromonospora</taxon>
    </lineage>
</organism>
<keyword evidence="3" id="KW-0808">Transferase</keyword>
<dbReference type="Proteomes" id="UP000198242">
    <property type="component" value="Chromosome I"/>
</dbReference>
<sequence length="397" mass="42339">MRPSLDVRELTLDDLPAAWALGRDAFGSDPEPPPHATQETPGLTRYGAFDADGRLRGKAADLHHEQWWSGRAVPATAVGGVAVAPEARGRGAARALLTALLRGARDRGAAVSALYPTTTGPYRACGWEVTGTLRTVDLPTAALPPHRPAPHLDVRAATVADLPAVADLYERVARPRRGMLTRRGDLFDHLGGSAKLPTDGVTLVEHDGNLVAYASWDRGRGYGPDAVLTVREALATTADGARELVGVLASWRSVTPTLRLRLLDGDAVTAHLPVEAAREHRQQTWMHRPVDVARAVRLRGWPAHVRGGVDFTLQDELADWNTGAWRLEVADGAAELRRATTAPALHLGVRGFAQLYAGATTAEALVHAGQLRPDPGADPRALDLLAAGGPAHLLGYF</sequence>
<dbReference type="Pfam" id="PF13530">
    <property type="entry name" value="SCP2_2"/>
    <property type="match status" value="1"/>
</dbReference>
<dbReference type="PROSITE" id="PS51186">
    <property type="entry name" value="GNAT"/>
    <property type="match status" value="1"/>
</dbReference>
<feature type="domain" description="N-acetyltransferase" evidence="2">
    <location>
        <begin position="5"/>
        <end position="150"/>
    </location>
</feature>
<dbReference type="InterPro" id="IPR036527">
    <property type="entry name" value="SCP2_sterol-bd_dom_sf"/>
</dbReference>
<dbReference type="OrthoDB" id="3498897at2"/>
<dbReference type="PANTHER" id="PTHR37817:SF1">
    <property type="entry name" value="N-ACETYLTRANSFERASE EIS"/>
    <property type="match status" value="1"/>
</dbReference>
<dbReference type="InterPro" id="IPR016181">
    <property type="entry name" value="Acyl_CoA_acyltransferase"/>
</dbReference>
<dbReference type="EMBL" id="LT607411">
    <property type="protein sequence ID" value="SCF11689.1"/>
    <property type="molecule type" value="Genomic_DNA"/>
</dbReference>
<proteinExistence type="predicted"/>
<dbReference type="PANTHER" id="PTHR37817">
    <property type="entry name" value="N-ACETYLTRANSFERASE EIS"/>
    <property type="match status" value="1"/>
</dbReference>
<dbReference type="AlphaFoldDB" id="A0A1C4XT47"/>
<evidence type="ECO:0000313" key="4">
    <source>
        <dbReference type="Proteomes" id="UP000198242"/>
    </source>
</evidence>
<evidence type="ECO:0000259" key="2">
    <source>
        <dbReference type="PROSITE" id="PS51186"/>
    </source>
</evidence>
<dbReference type="GO" id="GO:0030649">
    <property type="term" value="P:aminoglycoside antibiotic catabolic process"/>
    <property type="evidence" value="ECO:0007669"/>
    <property type="project" value="TreeGrafter"/>
</dbReference>
<dbReference type="InterPro" id="IPR051554">
    <property type="entry name" value="Acetyltransferase_Eis"/>
</dbReference>
<dbReference type="SUPFAM" id="SSF55729">
    <property type="entry name" value="Acyl-CoA N-acyltransferases (Nat)"/>
    <property type="match status" value="1"/>
</dbReference>
<feature type="region of interest" description="Disordered" evidence="1">
    <location>
        <begin position="23"/>
        <end position="43"/>
    </location>
</feature>
<dbReference type="RefSeq" id="WP_089007276.1">
    <property type="nucleotide sequence ID" value="NZ_LT607411.1"/>
</dbReference>
<accession>A0A1C4XT47</accession>
<dbReference type="Pfam" id="PF13527">
    <property type="entry name" value="Acetyltransf_9"/>
    <property type="match status" value="1"/>
</dbReference>
<gene>
    <name evidence="3" type="ORF">GA0074695_3586</name>
</gene>
<dbReference type="Gene3D" id="3.40.630.30">
    <property type="match status" value="2"/>
</dbReference>
<dbReference type="InterPro" id="IPR000182">
    <property type="entry name" value="GNAT_dom"/>
</dbReference>
<evidence type="ECO:0000313" key="3">
    <source>
        <dbReference type="EMBL" id="SCF11689.1"/>
    </source>
</evidence>
<dbReference type="GO" id="GO:0034069">
    <property type="term" value="F:aminoglycoside N-acetyltransferase activity"/>
    <property type="evidence" value="ECO:0007669"/>
    <property type="project" value="TreeGrafter"/>
</dbReference>
<keyword evidence="4" id="KW-1185">Reference proteome</keyword>
<reference evidence="4" key="1">
    <citation type="submission" date="2016-06" db="EMBL/GenBank/DDBJ databases">
        <authorList>
            <person name="Varghese N."/>
            <person name="Submissions Spin"/>
        </authorList>
    </citation>
    <scope>NUCLEOTIDE SEQUENCE [LARGE SCALE GENOMIC DNA]</scope>
    <source>
        <strain evidence="4">DSM 43909</strain>
    </source>
</reference>
<dbReference type="SUPFAM" id="SSF55718">
    <property type="entry name" value="SCP-like"/>
    <property type="match status" value="1"/>
</dbReference>
<evidence type="ECO:0000256" key="1">
    <source>
        <dbReference type="SAM" id="MobiDB-lite"/>
    </source>
</evidence>
<dbReference type="Gene3D" id="3.30.1050.10">
    <property type="entry name" value="SCP2 sterol-binding domain"/>
    <property type="match status" value="1"/>
</dbReference>